<keyword evidence="4" id="KW-1185">Reference proteome</keyword>
<dbReference type="PANTHER" id="PTHR35043:SF7">
    <property type="entry name" value="TRANSCRIPTION FACTOR DOMAIN-CONTAINING PROTEIN"/>
    <property type="match status" value="1"/>
</dbReference>
<feature type="region of interest" description="Disordered" evidence="1">
    <location>
        <begin position="143"/>
        <end position="174"/>
    </location>
</feature>
<protein>
    <submittedName>
        <fullName evidence="3">Uncharacterized protein</fullName>
    </submittedName>
</protein>
<evidence type="ECO:0000256" key="1">
    <source>
        <dbReference type="SAM" id="MobiDB-lite"/>
    </source>
</evidence>
<accession>A0A067TTQ2</accession>
<dbReference type="Proteomes" id="UP000027222">
    <property type="component" value="Unassembled WGS sequence"/>
</dbReference>
<keyword evidence="2" id="KW-0472">Membrane</keyword>
<name>A0A067TTQ2_GALM3</name>
<feature type="transmembrane region" description="Helical" evidence="2">
    <location>
        <begin position="225"/>
        <end position="246"/>
    </location>
</feature>
<dbReference type="STRING" id="685588.A0A067TTQ2"/>
<feature type="transmembrane region" description="Helical" evidence="2">
    <location>
        <begin position="193"/>
        <end position="213"/>
    </location>
</feature>
<evidence type="ECO:0000256" key="2">
    <source>
        <dbReference type="SAM" id="Phobius"/>
    </source>
</evidence>
<feature type="transmembrane region" description="Helical" evidence="2">
    <location>
        <begin position="252"/>
        <end position="276"/>
    </location>
</feature>
<sequence>MSRGQVYANPSLPKTHGYFIQMGGFSLYDGSFFIGVLGPEQLKARLRNSQIVMPTITEKEINDRSKGDGLSKTIVLMQTVWFIAQCIARKVEGLDFTELEPVTLAYAALNSIMYAFWWNKPLNVQTTVPGVYLLPPPLPTTEAFENTPKSAKERPESGEVRPKPLAEARHESAEARPDSAVGTFYADYSGSRLIGMVFPVVGVLFGSIHCAGWHLSFISPVERKIWRACSIAITAIPAIGLVYYYFHLFVDILVAVLPPIYVLARVALLVEAVIALRNLQPGVLPVVEWTSFLPHI</sequence>
<dbReference type="EMBL" id="KL142369">
    <property type="protein sequence ID" value="KDR83299.1"/>
    <property type="molecule type" value="Genomic_DNA"/>
</dbReference>
<evidence type="ECO:0000313" key="4">
    <source>
        <dbReference type="Proteomes" id="UP000027222"/>
    </source>
</evidence>
<keyword evidence="2" id="KW-1133">Transmembrane helix</keyword>
<keyword evidence="2" id="KW-0812">Transmembrane</keyword>
<feature type="compositionally biased region" description="Basic and acidic residues" evidence="1">
    <location>
        <begin position="150"/>
        <end position="174"/>
    </location>
</feature>
<dbReference type="OrthoDB" id="9451547at2759"/>
<evidence type="ECO:0000313" key="3">
    <source>
        <dbReference type="EMBL" id="KDR83299.1"/>
    </source>
</evidence>
<dbReference type="AlphaFoldDB" id="A0A067TTQ2"/>
<proteinExistence type="predicted"/>
<gene>
    <name evidence="3" type="ORF">GALMADRAFT_57570</name>
</gene>
<reference evidence="4" key="1">
    <citation type="journal article" date="2014" name="Proc. Natl. Acad. Sci. U.S.A.">
        <title>Extensive sampling of basidiomycete genomes demonstrates inadequacy of the white-rot/brown-rot paradigm for wood decay fungi.</title>
        <authorList>
            <person name="Riley R."/>
            <person name="Salamov A.A."/>
            <person name="Brown D.W."/>
            <person name="Nagy L.G."/>
            <person name="Floudas D."/>
            <person name="Held B.W."/>
            <person name="Levasseur A."/>
            <person name="Lombard V."/>
            <person name="Morin E."/>
            <person name="Otillar R."/>
            <person name="Lindquist E.A."/>
            <person name="Sun H."/>
            <person name="LaButti K.M."/>
            <person name="Schmutz J."/>
            <person name="Jabbour D."/>
            <person name="Luo H."/>
            <person name="Baker S.E."/>
            <person name="Pisabarro A.G."/>
            <person name="Walton J.D."/>
            <person name="Blanchette R.A."/>
            <person name="Henrissat B."/>
            <person name="Martin F."/>
            <person name="Cullen D."/>
            <person name="Hibbett D.S."/>
            <person name="Grigoriev I.V."/>
        </authorList>
    </citation>
    <scope>NUCLEOTIDE SEQUENCE [LARGE SCALE GENOMIC DNA]</scope>
    <source>
        <strain evidence="4">CBS 339.88</strain>
    </source>
</reference>
<organism evidence="3 4">
    <name type="scientific">Galerina marginata (strain CBS 339.88)</name>
    <dbReference type="NCBI Taxonomy" id="685588"/>
    <lineage>
        <taxon>Eukaryota</taxon>
        <taxon>Fungi</taxon>
        <taxon>Dikarya</taxon>
        <taxon>Basidiomycota</taxon>
        <taxon>Agaricomycotina</taxon>
        <taxon>Agaricomycetes</taxon>
        <taxon>Agaricomycetidae</taxon>
        <taxon>Agaricales</taxon>
        <taxon>Agaricineae</taxon>
        <taxon>Strophariaceae</taxon>
        <taxon>Galerina</taxon>
    </lineage>
</organism>
<dbReference type="HOGENOM" id="CLU_022883_6_0_1"/>
<dbReference type="PANTHER" id="PTHR35043">
    <property type="entry name" value="TRANSCRIPTION FACTOR DOMAIN-CONTAINING PROTEIN"/>
    <property type="match status" value="1"/>
</dbReference>